<keyword evidence="5" id="KW-1185">Reference proteome</keyword>
<dbReference type="Proteomes" id="UP000190235">
    <property type="component" value="Chromosome I"/>
</dbReference>
<keyword evidence="2" id="KW-0732">Signal</keyword>
<dbReference type="PROSITE" id="PS51762">
    <property type="entry name" value="GH16_2"/>
    <property type="match status" value="1"/>
</dbReference>
<dbReference type="GO" id="GO:0005975">
    <property type="term" value="P:carbohydrate metabolic process"/>
    <property type="evidence" value="ECO:0007669"/>
    <property type="project" value="InterPro"/>
</dbReference>
<evidence type="ECO:0000256" key="2">
    <source>
        <dbReference type="SAM" id="SignalP"/>
    </source>
</evidence>
<dbReference type="PROSITE" id="PS51257">
    <property type="entry name" value="PROKAR_LIPOPROTEIN"/>
    <property type="match status" value="1"/>
</dbReference>
<organism evidence="4 5">
    <name type="scientific">Salegentibacter salegens</name>
    <dbReference type="NCBI Taxonomy" id="143223"/>
    <lineage>
        <taxon>Bacteria</taxon>
        <taxon>Pseudomonadati</taxon>
        <taxon>Bacteroidota</taxon>
        <taxon>Flavobacteriia</taxon>
        <taxon>Flavobacteriales</taxon>
        <taxon>Flavobacteriaceae</taxon>
        <taxon>Salegentibacter</taxon>
    </lineage>
</organism>
<dbReference type="PANTHER" id="PTHR10963:SF55">
    <property type="entry name" value="GLYCOSIDE HYDROLASE FAMILY 16 PROTEIN"/>
    <property type="match status" value="1"/>
</dbReference>
<comment type="similarity">
    <text evidence="1">Belongs to the glycosyl hydrolase 16 family.</text>
</comment>
<name>A0A1M7NJQ1_9FLAO</name>
<protein>
    <submittedName>
        <fullName evidence="4">Glycosyl hydrolases family 16</fullName>
    </submittedName>
</protein>
<dbReference type="InterPro" id="IPR000757">
    <property type="entry name" value="Beta-glucanase-like"/>
</dbReference>
<accession>A0A1M7NJQ1</accession>
<proteinExistence type="inferred from homology"/>
<evidence type="ECO:0000259" key="3">
    <source>
        <dbReference type="PROSITE" id="PS51762"/>
    </source>
</evidence>
<feature type="signal peptide" evidence="2">
    <location>
        <begin position="1"/>
        <end position="28"/>
    </location>
</feature>
<dbReference type="OrthoDB" id="9809583at2"/>
<dbReference type="CDD" id="cd08023">
    <property type="entry name" value="GH16_laminarinase_like"/>
    <property type="match status" value="1"/>
</dbReference>
<dbReference type="SUPFAM" id="SSF49899">
    <property type="entry name" value="Concanavalin A-like lectins/glucanases"/>
    <property type="match status" value="1"/>
</dbReference>
<feature type="domain" description="GH16" evidence="3">
    <location>
        <begin position="51"/>
        <end position="292"/>
    </location>
</feature>
<dbReference type="Gene3D" id="2.60.120.200">
    <property type="match status" value="1"/>
</dbReference>
<dbReference type="InterPro" id="IPR050546">
    <property type="entry name" value="Glycosyl_Hydrlase_16"/>
</dbReference>
<feature type="chain" id="PRO_5013020344" evidence="2">
    <location>
        <begin position="29"/>
        <end position="292"/>
    </location>
</feature>
<keyword evidence="4" id="KW-0378">Hydrolase</keyword>
<dbReference type="PANTHER" id="PTHR10963">
    <property type="entry name" value="GLYCOSYL HYDROLASE-RELATED"/>
    <property type="match status" value="1"/>
</dbReference>
<dbReference type="RefSeq" id="WP_079736145.1">
    <property type="nucleotide sequence ID" value="NZ_LT670848.1"/>
</dbReference>
<dbReference type="GO" id="GO:0004553">
    <property type="term" value="F:hydrolase activity, hydrolyzing O-glycosyl compounds"/>
    <property type="evidence" value="ECO:0007669"/>
    <property type="project" value="InterPro"/>
</dbReference>
<gene>
    <name evidence="4" type="ORF">SAMN05878281_3222</name>
</gene>
<reference evidence="5" key="1">
    <citation type="submission" date="2016-11" db="EMBL/GenBank/DDBJ databases">
        <authorList>
            <person name="Varghese N."/>
            <person name="Submissions S."/>
        </authorList>
    </citation>
    <scope>NUCLEOTIDE SEQUENCE [LARGE SCALE GENOMIC DNA]</scope>
    <source>
        <strain evidence="5">ACAM 48</strain>
    </source>
</reference>
<sequence>MKKNKFYFNLSLPTLIFCLFLLSCSSTDDSPEAENGSKKDKTMEIPNEDNIDWEDVVLVWAEEYNEPVLSTDIWFFESKNTTNPDVTDQLQIYQEENATLDEGTLKINARKNDGVYTSARLSSHYTFKYGRIEISAKLPEQEKKGIWAKFALFGENIETVGWPEAGEIDMMEYFSHKPNETYINVHTAINNTKNGTLISANNYLETVEEEFHAYGILWTDQYIKFYVDDPDKVIYTLNKPSSPTEENWPFDNSFYFLIDMVIGGRYGGAEGVDDSLFPAVMEIDYIRVYHLQ</sequence>
<dbReference type="InterPro" id="IPR013320">
    <property type="entry name" value="ConA-like_dom_sf"/>
</dbReference>
<dbReference type="Pfam" id="PF00722">
    <property type="entry name" value="Glyco_hydro_16"/>
    <property type="match status" value="1"/>
</dbReference>
<dbReference type="AlphaFoldDB" id="A0A1M7NJQ1"/>
<evidence type="ECO:0000313" key="4">
    <source>
        <dbReference type="EMBL" id="SHN04082.1"/>
    </source>
</evidence>
<evidence type="ECO:0000313" key="5">
    <source>
        <dbReference type="Proteomes" id="UP000190235"/>
    </source>
</evidence>
<evidence type="ECO:0000256" key="1">
    <source>
        <dbReference type="ARBA" id="ARBA00006865"/>
    </source>
</evidence>
<dbReference type="EMBL" id="LT670848">
    <property type="protein sequence ID" value="SHN04082.1"/>
    <property type="molecule type" value="Genomic_DNA"/>
</dbReference>